<dbReference type="EMBL" id="QKXF01000031">
    <property type="protein sequence ID" value="RQM18670.1"/>
    <property type="molecule type" value="Genomic_DNA"/>
</dbReference>
<feature type="compositionally biased region" description="Basic and acidic residues" evidence="1">
    <location>
        <begin position="253"/>
        <end position="264"/>
    </location>
</feature>
<evidence type="ECO:0000313" key="3">
    <source>
        <dbReference type="Proteomes" id="UP000286097"/>
    </source>
</evidence>
<name>A0A425CNS1_9STRA</name>
<protein>
    <submittedName>
        <fullName evidence="2">Uncharacterized protein</fullName>
    </submittedName>
</protein>
<dbReference type="Proteomes" id="UP000286097">
    <property type="component" value="Unassembled WGS sequence"/>
</dbReference>
<evidence type="ECO:0000256" key="1">
    <source>
        <dbReference type="SAM" id="MobiDB-lite"/>
    </source>
</evidence>
<gene>
    <name evidence="2" type="ORF">DD237_008318</name>
</gene>
<feature type="region of interest" description="Disordered" evidence="1">
    <location>
        <begin position="246"/>
        <end position="271"/>
    </location>
</feature>
<comment type="caution">
    <text evidence="2">The sequence shown here is derived from an EMBL/GenBank/DDBJ whole genome shotgun (WGS) entry which is preliminary data.</text>
</comment>
<evidence type="ECO:0000313" key="2">
    <source>
        <dbReference type="EMBL" id="RQM18670.1"/>
    </source>
</evidence>
<sequence>MARGPRKELLLPEAGGFAEAATELTAADELVSSGVPRVPKRCPDDGILTSTRGPRRVRVRRGAGSEEGRVDGAEIVGSPVTRWKQRRPRSRYDMAPNAWHQCPMLQVSVAFALPGSELSHHLSRAGVPTSLPRCVALRRVPWSVWQGSCLSRVLVQHYICNLHNNFQDPGWEAQHQDRSGGVASRRPRPVEVKELGTARGGTYWCPAETGAAGMMLCVWASSAVTVTLDASAVIASTAALRGPVGVGATSLRDSGKRGEQRLESRAAAAAK</sequence>
<reference evidence="2 3" key="1">
    <citation type="submission" date="2018-06" db="EMBL/GenBank/DDBJ databases">
        <title>Comparative genomics of downy mildews reveals potential adaptations to biotrophy.</title>
        <authorList>
            <person name="Fletcher K."/>
            <person name="Klosterman S.J."/>
            <person name="Derevnina L."/>
            <person name="Martin F."/>
            <person name="Koike S."/>
            <person name="Reyes Chin-Wo S."/>
            <person name="Mou B."/>
            <person name="Michelmore R."/>
        </authorList>
    </citation>
    <scope>NUCLEOTIDE SEQUENCE [LARGE SCALE GENOMIC DNA]</scope>
    <source>
        <strain evidence="2 3">R13</strain>
    </source>
</reference>
<proteinExistence type="predicted"/>
<dbReference type="VEuPathDB" id="FungiDB:DD237_008318"/>
<dbReference type="AlphaFoldDB" id="A0A425CNS1"/>
<accession>A0A425CNS1</accession>
<organism evidence="2 3">
    <name type="scientific">Peronospora effusa</name>
    <dbReference type="NCBI Taxonomy" id="542832"/>
    <lineage>
        <taxon>Eukaryota</taxon>
        <taxon>Sar</taxon>
        <taxon>Stramenopiles</taxon>
        <taxon>Oomycota</taxon>
        <taxon>Peronosporomycetes</taxon>
        <taxon>Peronosporales</taxon>
        <taxon>Peronosporaceae</taxon>
        <taxon>Peronospora</taxon>
    </lineage>
</organism>